<keyword evidence="2" id="KW-0472">Membrane</keyword>
<feature type="region of interest" description="Disordered" evidence="1">
    <location>
        <begin position="533"/>
        <end position="556"/>
    </location>
</feature>
<feature type="compositionally biased region" description="Pro residues" evidence="1">
    <location>
        <begin position="316"/>
        <end position="327"/>
    </location>
</feature>
<name>A0A423T6A5_PENVA</name>
<sequence>MTKQGPGEGGGVEARLPRFFVVESVLASRLFLLPRPPLAPPPSSVLSPLFPPPCSLHSPPSPPGSPLPSPCSTVSPSLSPSTISPPLPHPPPRFEILLAFVCFLVFTFTASPHLPPLNPPPPDLRHFCTLLDPFLFLLSLSLPFLFLLSLSLPFLLLPSLIPLFPFFSSYPTLFSLFSLYPSLFSLFSPYPPIYLLFPHIVSTFQGPSSCRVHAGSLRSLVAEVRSIPGLESWADHRAEHLQGIVITVRAWSSACLHQLGNIQGLYRHFLCLSRSQIWVRRDQHFLQGSLDKDPRRKPPSLPSPPSSQRQSRGTPPLAPASPPPCAPASPQHLSSSLPAFLPPSKDPLLLPPESTPPREALQCPQEVAISTALTLQAPPSSLFPFLLPLPFAPPLPLLLLLFLCPSPPPPTPPLLPLTPLLLLPQPLLLSFSSTLLPSTHGTPPLHSAPPLLPHHLTPFYSFILPPPILMSPPSPPHPRISSSPTSLSCLTPYPIPQPLPFPSSPPIKAPVLPHPLSSHPSLPSLTPFPHPSPCLPHPLPPSPSPHPSHQDACPPSPFPPILHPSPSLIPLPSKAPDSHLRNRWQPRQPGYTRLPALRRCSRLTAAGDSGGAARRLRWLVVPPRC</sequence>
<keyword evidence="2" id="KW-1133">Transmembrane helix</keyword>
<evidence type="ECO:0000313" key="4">
    <source>
        <dbReference type="Proteomes" id="UP000283509"/>
    </source>
</evidence>
<reference evidence="3 4" key="1">
    <citation type="submission" date="2018-04" db="EMBL/GenBank/DDBJ databases">
        <authorList>
            <person name="Zhang X."/>
            <person name="Yuan J."/>
            <person name="Li F."/>
            <person name="Xiang J."/>
        </authorList>
    </citation>
    <scope>NUCLEOTIDE SEQUENCE [LARGE SCALE GENOMIC DNA]</scope>
    <source>
        <tissue evidence="3">Muscle</tissue>
    </source>
</reference>
<protein>
    <submittedName>
        <fullName evidence="3">Uncharacterized protein</fullName>
    </submittedName>
</protein>
<keyword evidence="2" id="KW-0812">Transmembrane</keyword>
<evidence type="ECO:0000256" key="2">
    <source>
        <dbReference type="SAM" id="Phobius"/>
    </source>
</evidence>
<organism evidence="3 4">
    <name type="scientific">Penaeus vannamei</name>
    <name type="common">Whiteleg shrimp</name>
    <name type="synonym">Litopenaeus vannamei</name>
    <dbReference type="NCBI Taxonomy" id="6689"/>
    <lineage>
        <taxon>Eukaryota</taxon>
        <taxon>Metazoa</taxon>
        <taxon>Ecdysozoa</taxon>
        <taxon>Arthropoda</taxon>
        <taxon>Crustacea</taxon>
        <taxon>Multicrustacea</taxon>
        <taxon>Malacostraca</taxon>
        <taxon>Eumalacostraca</taxon>
        <taxon>Eucarida</taxon>
        <taxon>Decapoda</taxon>
        <taxon>Dendrobranchiata</taxon>
        <taxon>Penaeoidea</taxon>
        <taxon>Penaeidae</taxon>
        <taxon>Penaeus</taxon>
    </lineage>
</organism>
<proteinExistence type="predicted"/>
<feature type="compositionally biased region" description="Pro residues" evidence="1">
    <location>
        <begin position="533"/>
        <end position="546"/>
    </location>
</feature>
<feature type="compositionally biased region" description="Low complexity" evidence="1">
    <location>
        <begin position="328"/>
        <end position="337"/>
    </location>
</feature>
<dbReference type="EMBL" id="QCYY01002228">
    <property type="protein sequence ID" value="ROT71925.1"/>
    <property type="molecule type" value="Genomic_DNA"/>
</dbReference>
<feature type="region of interest" description="Disordered" evidence="1">
    <location>
        <begin position="288"/>
        <end position="337"/>
    </location>
</feature>
<dbReference type="Proteomes" id="UP000283509">
    <property type="component" value="Unassembled WGS sequence"/>
</dbReference>
<evidence type="ECO:0000256" key="1">
    <source>
        <dbReference type="SAM" id="MobiDB-lite"/>
    </source>
</evidence>
<dbReference type="AlphaFoldDB" id="A0A423T6A5"/>
<gene>
    <name evidence="3" type="ORF">C7M84_009714</name>
</gene>
<accession>A0A423T6A5</accession>
<feature type="compositionally biased region" description="Low complexity" evidence="1">
    <location>
        <begin position="306"/>
        <end position="315"/>
    </location>
</feature>
<keyword evidence="4" id="KW-1185">Reference proteome</keyword>
<reference evidence="3 4" key="2">
    <citation type="submission" date="2019-01" db="EMBL/GenBank/DDBJ databases">
        <title>The decoding of complex shrimp genome reveals the adaptation for benthos swimmer, frequently molting mechanism and breeding impact on genome.</title>
        <authorList>
            <person name="Sun Y."/>
            <person name="Gao Y."/>
            <person name="Yu Y."/>
        </authorList>
    </citation>
    <scope>NUCLEOTIDE SEQUENCE [LARGE SCALE GENOMIC DNA]</scope>
    <source>
        <tissue evidence="3">Muscle</tissue>
    </source>
</reference>
<comment type="caution">
    <text evidence="3">The sequence shown here is derived from an EMBL/GenBank/DDBJ whole genome shotgun (WGS) entry which is preliminary data.</text>
</comment>
<feature type="transmembrane region" description="Helical" evidence="2">
    <location>
        <begin position="134"/>
        <end position="157"/>
    </location>
</feature>
<feature type="transmembrane region" description="Helical" evidence="2">
    <location>
        <begin position="169"/>
        <end position="190"/>
    </location>
</feature>
<evidence type="ECO:0000313" key="3">
    <source>
        <dbReference type="EMBL" id="ROT71925.1"/>
    </source>
</evidence>
<feature type="transmembrane region" description="Helical" evidence="2">
    <location>
        <begin position="96"/>
        <end position="114"/>
    </location>
</feature>